<reference evidence="2" key="1">
    <citation type="submission" date="2017-09" db="EMBL/GenBank/DDBJ databases">
        <title>Depth-based differentiation of microbial function through sediment-hosted aquifers and enrichment of novel symbionts in the deep terrestrial subsurface.</title>
        <authorList>
            <person name="Probst A.J."/>
            <person name="Ladd B."/>
            <person name="Jarett J.K."/>
            <person name="Geller-Mcgrath D.E."/>
            <person name="Sieber C.M.K."/>
            <person name="Emerson J.B."/>
            <person name="Anantharaman K."/>
            <person name="Thomas B.C."/>
            <person name="Malmstrom R."/>
            <person name="Stieglmeier M."/>
            <person name="Klingl A."/>
            <person name="Woyke T."/>
            <person name="Ryan C.M."/>
            <person name="Banfield J.F."/>
        </authorList>
    </citation>
    <scope>NUCLEOTIDE SEQUENCE [LARGE SCALE GENOMIC DNA]</scope>
</reference>
<gene>
    <name evidence="1" type="ORF">COT87_03190</name>
</gene>
<comment type="caution">
    <text evidence="1">The sequence shown here is derived from an EMBL/GenBank/DDBJ whole genome shotgun (WGS) entry which is preliminary data.</text>
</comment>
<dbReference type="Proteomes" id="UP000230796">
    <property type="component" value="Unassembled WGS sequence"/>
</dbReference>
<dbReference type="AlphaFoldDB" id="A0A2H0VI14"/>
<evidence type="ECO:0000313" key="2">
    <source>
        <dbReference type="Proteomes" id="UP000230796"/>
    </source>
</evidence>
<evidence type="ECO:0000313" key="1">
    <source>
        <dbReference type="EMBL" id="PIR98728.1"/>
    </source>
</evidence>
<name>A0A2H0VI14_9BACT</name>
<accession>A0A2H0VI14</accession>
<proteinExistence type="predicted"/>
<protein>
    <recommendedName>
        <fullName evidence="3">Uracil phosphoribosyltransferase</fullName>
    </recommendedName>
</protein>
<sequence length="65" mass="7277">MAKIYDEFDLLSHAKSDPSLIVTIVDHPLVRAKLAIIRNQGTTQVEFRTAAVVDDHLNMVSVRNC</sequence>
<evidence type="ECO:0008006" key="3">
    <source>
        <dbReference type="Google" id="ProtNLM"/>
    </source>
</evidence>
<dbReference type="EMBL" id="PFAF01000068">
    <property type="protein sequence ID" value="PIR98728.1"/>
    <property type="molecule type" value="Genomic_DNA"/>
</dbReference>
<organism evidence="1 2">
    <name type="scientific">Candidatus Collierbacteria bacterium CG10_big_fil_rev_8_21_14_0_10_44_9</name>
    <dbReference type="NCBI Taxonomy" id="1974535"/>
    <lineage>
        <taxon>Bacteria</taxon>
        <taxon>Candidatus Collieribacteriota</taxon>
    </lineage>
</organism>